<gene>
    <name evidence="2" type="ORF">A2122_03125</name>
</gene>
<organism evidence="2 3">
    <name type="scientific">Candidatus Liptonbacteria bacterium GWB1_49_6</name>
    <dbReference type="NCBI Taxonomy" id="1798644"/>
    <lineage>
        <taxon>Bacteria</taxon>
        <taxon>Candidatus Liptoniibacteriota</taxon>
    </lineage>
</organism>
<protein>
    <recommendedName>
        <fullName evidence="1">MobA-like NTP transferase domain-containing protein</fullName>
    </recommendedName>
</protein>
<evidence type="ECO:0000313" key="3">
    <source>
        <dbReference type="Proteomes" id="UP000176648"/>
    </source>
</evidence>
<feature type="domain" description="MobA-like NTP transferase" evidence="1">
    <location>
        <begin position="4"/>
        <end position="106"/>
    </location>
</feature>
<dbReference type="Gene3D" id="3.90.550.10">
    <property type="entry name" value="Spore Coat Polysaccharide Biosynthesis Protein SpsA, Chain A"/>
    <property type="match status" value="1"/>
</dbReference>
<dbReference type="STRING" id="1798644.A2122_03125"/>
<dbReference type="Proteomes" id="UP000176648">
    <property type="component" value="Unassembled WGS sequence"/>
</dbReference>
<dbReference type="AlphaFoldDB" id="A0A1G2C868"/>
<dbReference type="SUPFAM" id="SSF53448">
    <property type="entry name" value="Nucleotide-diphospho-sugar transferases"/>
    <property type="match status" value="1"/>
</dbReference>
<dbReference type="Pfam" id="PF12804">
    <property type="entry name" value="NTP_transf_3"/>
    <property type="match status" value="1"/>
</dbReference>
<dbReference type="InterPro" id="IPR025877">
    <property type="entry name" value="MobA-like_NTP_Trfase"/>
</dbReference>
<name>A0A1G2C868_9BACT</name>
<evidence type="ECO:0000259" key="1">
    <source>
        <dbReference type="Pfam" id="PF12804"/>
    </source>
</evidence>
<accession>A0A1G2C868</accession>
<comment type="caution">
    <text evidence="2">The sequence shown here is derived from an EMBL/GenBank/DDBJ whole genome shotgun (WGS) entry which is preliminary data.</text>
</comment>
<dbReference type="GO" id="GO:0016779">
    <property type="term" value="F:nucleotidyltransferase activity"/>
    <property type="evidence" value="ECO:0007669"/>
    <property type="project" value="UniProtKB-ARBA"/>
</dbReference>
<evidence type="ECO:0000313" key="2">
    <source>
        <dbReference type="EMBL" id="OGY96860.1"/>
    </source>
</evidence>
<proteinExistence type="predicted"/>
<dbReference type="InterPro" id="IPR029044">
    <property type="entry name" value="Nucleotide-diphossugar_trans"/>
</dbReference>
<sequence>MVNVVLMAGHGKRFSDAGYAQSKPLIPVSGRPMIVRAAASMPPADRWVFVVREEHAENGELIESLKSIARDVSIIVDHDPIGQLNSCLVARNHYDREEGLFIGACDFGMEYDGLAYKELIQGKGGEIPDMVVWSFTAQPNLTRNPRAWGWLIQDSHGKITGVSVKVPISDDPYHDYAITGSFTFKSGKDFIVIAEELMRRGTRVKNEFYIDSMIGVAISLGRAVYSFPVNKYIGWGTPADYEEYCRWEEIFRKSGGEECQSEPEYQFWKEYFRMKG</sequence>
<dbReference type="EMBL" id="MHKU01000019">
    <property type="protein sequence ID" value="OGY96860.1"/>
    <property type="molecule type" value="Genomic_DNA"/>
</dbReference>
<reference evidence="2 3" key="1">
    <citation type="journal article" date="2016" name="Nat. Commun.">
        <title>Thousands of microbial genomes shed light on interconnected biogeochemical processes in an aquifer system.</title>
        <authorList>
            <person name="Anantharaman K."/>
            <person name="Brown C.T."/>
            <person name="Hug L.A."/>
            <person name="Sharon I."/>
            <person name="Castelle C.J."/>
            <person name="Probst A.J."/>
            <person name="Thomas B.C."/>
            <person name="Singh A."/>
            <person name="Wilkins M.J."/>
            <person name="Karaoz U."/>
            <person name="Brodie E.L."/>
            <person name="Williams K.H."/>
            <person name="Hubbard S.S."/>
            <person name="Banfield J.F."/>
        </authorList>
    </citation>
    <scope>NUCLEOTIDE SEQUENCE [LARGE SCALE GENOMIC DNA]</scope>
</reference>